<keyword evidence="2" id="KW-1185">Reference proteome</keyword>
<dbReference type="AlphaFoldDB" id="A0A5D3ELI4"/>
<dbReference type="InterPro" id="IPR032627">
    <property type="entry name" value="DUF4876"/>
</dbReference>
<reference evidence="1 2" key="1">
    <citation type="submission" date="2019-07" db="EMBL/GenBank/DDBJ databases">
        <title>Draft Genome Sequences of Bacteroides pyogenes Strains Isolated from the Uterus Holstein Dairy Cows with Metritis.</title>
        <authorList>
            <person name="Cunha F."/>
            <person name="Galvao K.N."/>
            <person name="Jeon S.J."/>
            <person name="Jeong K.C."/>
        </authorList>
    </citation>
    <scope>NUCLEOTIDE SEQUENCE [LARGE SCALE GENOMIC DNA]</scope>
    <source>
        <strain evidence="1 2">KG-31</strain>
    </source>
</reference>
<dbReference type="Proteomes" id="UP000324383">
    <property type="component" value="Unassembled WGS sequence"/>
</dbReference>
<proteinExistence type="predicted"/>
<dbReference type="EMBL" id="VKLW01000035">
    <property type="protein sequence ID" value="TYK32246.1"/>
    <property type="molecule type" value="Genomic_DNA"/>
</dbReference>
<comment type="caution">
    <text evidence="1">The sequence shown here is derived from an EMBL/GenBank/DDBJ whole genome shotgun (WGS) entry which is preliminary data.</text>
</comment>
<name>A0A5D3ELI4_9BACE</name>
<gene>
    <name evidence="1" type="ORF">FNJ60_12990</name>
</gene>
<protein>
    <submittedName>
        <fullName evidence="1">DUF4876 domain-containing protein</fullName>
    </submittedName>
</protein>
<evidence type="ECO:0000313" key="1">
    <source>
        <dbReference type="EMBL" id="TYK32246.1"/>
    </source>
</evidence>
<evidence type="ECO:0000313" key="2">
    <source>
        <dbReference type="Proteomes" id="UP000324383"/>
    </source>
</evidence>
<accession>A0A5D3ELI4</accession>
<dbReference type="Pfam" id="PF16215">
    <property type="entry name" value="DUF4876"/>
    <property type="match status" value="1"/>
</dbReference>
<sequence length="421" mass="47487">MKHILPILALIISVFTSCESFKEANDAKKIAPISLSVKAILSVEDLKEIQNLTIKLDNYTEDLHLVQTTDDAITQIENIIPGIYTISISGTGIDSEGNEYYLNGNLVNKALYEGIKTLEITLRGLKVSPLVFKEIYYAGSRTPLDGVYFRDQFYEIYNNSAETIYLDGIYFANLTPGKATTLLPIWPEEDGDNYAYAERVWKFPGNGTEYPLASGESCVISQFAVNHKLEQYNPNSPVDCSSSDFEFNMDNPKFPDQPAIDMLHVFYDGKAEKGKVPQYLTSVFGGAYVIFRIPEEEQWDPVNDNNMKTTDLRNPNNKRFYAKIPVKHVLDAVECIDNESMVNAKRVPAVLDAGLTYVGATYCSLSIARKRTMNEDGEPVRRENGALIFEDTNNSTNDFERGLVPILRRYDTKIPAWNHTR</sequence>
<organism evidence="1 2">
    <name type="scientific">Bacteroides pyogenes</name>
    <dbReference type="NCBI Taxonomy" id="310300"/>
    <lineage>
        <taxon>Bacteria</taxon>
        <taxon>Pseudomonadati</taxon>
        <taxon>Bacteroidota</taxon>
        <taxon>Bacteroidia</taxon>
        <taxon>Bacteroidales</taxon>
        <taxon>Bacteroidaceae</taxon>
        <taxon>Bacteroides</taxon>
    </lineage>
</organism>
<dbReference type="PROSITE" id="PS51257">
    <property type="entry name" value="PROKAR_LIPOPROTEIN"/>
    <property type="match status" value="1"/>
</dbReference>